<dbReference type="AlphaFoldDB" id="A0A099KAQ2"/>
<evidence type="ECO:0000256" key="1">
    <source>
        <dbReference type="ARBA" id="ARBA00004370"/>
    </source>
</evidence>
<evidence type="ECO:0000313" key="7">
    <source>
        <dbReference type="Proteomes" id="UP000029868"/>
    </source>
</evidence>
<organism evidence="6 7">
    <name type="scientific">Colwellia psychrerythraea</name>
    <name type="common">Vibrio psychroerythus</name>
    <dbReference type="NCBI Taxonomy" id="28229"/>
    <lineage>
        <taxon>Bacteria</taxon>
        <taxon>Pseudomonadati</taxon>
        <taxon>Pseudomonadota</taxon>
        <taxon>Gammaproteobacteria</taxon>
        <taxon>Alteromonadales</taxon>
        <taxon>Colwelliaceae</taxon>
        <taxon>Colwellia</taxon>
    </lineage>
</organism>
<feature type="transmembrane region" description="Helical" evidence="5">
    <location>
        <begin position="106"/>
        <end position="127"/>
    </location>
</feature>
<feature type="transmembrane region" description="Helical" evidence="5">
    <location>
        <begin position="6"/>
        <end position="25"/>
    </location>
</feature>
<dbReference type="SUPFAM" id="SSF161084">
    <property type="entry name" value="MAPEG domain-like"/>
    <property type="match status" value="1"/>
</dbReference>
<keyword evidence="4 5" id="KW-0472">Membrane</keyword>
<comment type="subcellular location">
    <subcellularLocation>
        <location evidence="1">Membrane</location>
    </subcellularLocation>
</comment>
<accession>A0A099KAQ2</accession>
<evidence type="ECO:0000256" key="5">
    <source>
        <dbReference type="SAM" id="Phobius"/>
    </source>
</evidence>
<evidence type="ECO:0000256" key="4">
    <source>
        <dbReference type="ARBA" id="ARBA00023136"/>
    </source>
</evidence>
<dbReference type="InterPro" id="IPR001129">
    <property type="entry name" value="Membr-assoc_MAPEG"/>
</dbReference>
<name>A0A099KAQ2_COLPS</name>
<feature type="transmembrane region" description="Helical" evidence="5">
    <location>
        <begin position="61"/>
        <end position="86"/>
    </location>
</feature>
<comment type="caution">
    <text evidence="6">The sequence shown here is derived from an EMBL/GenBank/DDBJ whole genome shotgun (WGS) entry which is preliminary data.</text>
</comment>
<evidence type="ECO:0000256" key="2">
    <source>
        <dbReference type="ARBA" id="ARBA00022692"/>
    </source>
</evidence>
<dbReference type="PATRIC" id="fig|28229.3.peg.4568"/>
<dbReference type="EMBL" id="JQEC01000072">
    <property type="protein sequence ID" value="KGJ87431.1"/>
    <property type="molecule type" value="Genomic_DNA"/>
</dbReference>
<dbReference type="PANTHER" id="PTHR35814:SF1">
    <property type="entry name" value="GLUTATHIONE S-TRANSFERASE-RELATED"/>
    <property type="match status" value="1"/>
</dbReference>
<evidence type="ECO:0000256" key="3">
    <source>
        <dbReference type="ARBA" id="ARBA00022989"/>
    </source>
</evidence>
<dbReference type="PANTHER" id="PTHR35814">
    <property type="match status" value="1"/>
</dbReference>
<dbReference type="RefSeq" id="WP_052094120.1">
    <property type="nucleotide sequence ID" value="NZ_JQEC01000072.1"/>
</dbReference>
<keyword evidence="3 5" id="KW-1133">Transmembrane helix</keyword>
<dbReference type="OrthoDB" id="8537976at2"/>
<dbReference type="InterPro" id="IPR023352">
    <property type="entry name" value="MAPEG-like_dom_sf"/>
</dbReference>
<dbReference type="Gene3D" id="1.20.120.550">
    <property type="entry name" value="Membrane associated eicosanoid/glutathione metabolism-like domain"/>
    <property type="match status" value="1"/>
</dbReference>
<keyword evidence="2 5" id="KW-0812">Transmembrane</keyword>
<protein>
    <submittedName>
        <fullName evidence="6">Membrane-associated protein in eicosanoid and glutathione metabolism (MAPEG)</fullName>
    </submittedName>
</protein>
<gene>
    <name evidence="6" type="ORF">GAB14E_4586</name>
</gene>
<sequence>MDNIFWFAVLVSINSLLLLALAMNVSRLRVRYKVSLGDGGNKILMAAIRAHANAVEQLPTYAIVVLALTLLETSAITLAILVVGFTFSRFIHAYGMLYRTFLARRIGAGFTYIFQIVAAIVIGVSLLT</sequence>
<dbReference type="GO" id="GO:0016020">
    <property type="term" value="C:membrane"/>
    <property type="evidence" value="ECO:0007669"/>
    <property type="project" value="UniProtKB-SubCell"/>
</dbReference>
<dbReference type="Proteomes" id="UP000029868">
    <property type="component" value="Unassembled WGS sequence"/>
</dbReference>
<reference evidence="6 7" key="1">
    <citation type="submission" date="2014-08" db="EMBL/GenBank/DDBJ databases">
        <title>Genomic and Phenotypic Diversity of Colwellia psychrerythraea strains from Disparate Marine Basins.</title>
        <authorList>
            <person name="Techtmann S.M."/>
            <person name="Stelling S.C."/>
            <person name="Utturkar S.M."/>
            <person name="Alshibli N."/>
            <person name="Harris A."/>
            <person name="Brown S.D."/>
            <person name="Hazen T.C."/>
        </authorList>
    </citation>
    <scope>NUCLEOTIDE SEQUENCE [LARGE SCALE GENOMIC DNA]</scope>
    <source>
        <strain evidence="6 7">GAB14E</strain>
    </source>
</reference>
<proteinExistence type="predicted"/>
<evidence type="ECO:0000313" key="6">
    <source>
        <dbReference type="EMBL" id="KGJ87431.1"/>
    </source>
</evidence>
<dbReference type="Pfam" id="PF01124">
    <property type="entry name" value="MAPEG"/>
    <property type="match status" value="1"/>
</dbReference>